<evidence type="ECO:0000313" key="4">
    <source>
        <dbReference type="Proteomes" id="UP000030765"/>
    </source>
</evidence>
<feature type="region of interest" description="Disordered" evidence="1">
    <location>
        <begin position="1"/>
        <end position="41"/>
    </location>
</feature>
<sequence length="56" mass="6544">MGTSNGHDRKRAMKRSHKSGPKRSIRVHRAVHSTSRTVRQCRRRRWDGTSIFSTPE</sequence>
<reference evidence="3" key="2">
    <citation type="submission" date="2020-05" db="UniProtKB">
        <authorList>
            <consortium name="EnsemblMetazoa"/>
        </authorList>
    </citation>
    <scope>IDENTIFICATION</scope>
</reference>
<feature type="compositionally biased region" description="Basic residues" evidence="1">
    <location>
        <begin position="8"/>
        <end position="31"/>
    </location>
</feature>
<dbReference type="EnsemblMetazoa" id="ASIC021263-RA">
    <property type="protein sequence ID" value="ASIC021263-PA"/>
    <property type="gene ID" value="ASIC021263"/>
</dbReference>
<dbReference type="VEuPathDB" id="VectorBase:ASIC021263"/>
<protein>
    <submittedName>
        <fullName evidence="2">AGAP005235-PA-like protein</fullName>
    </submittedName>
</protein>
<evidence type="ECO:0000313" key="2">
    <source>
        <dbReference type="EMBL" id="KFB52974.1"/>
    </source>
</evidence>
<dbReference type="EMBL" id="ATLV01026277">
    <property type="status" value="NOT_ANNOTATED_CDS"/>
    <property type="molecule type" value="Genomic_DNA"/>
</dbReference>
<dbReference type="Proteomes" id="UP000030765">
    <property type="component" value="Unassembled WGS sequence"/>
</dbReference>
<reference evidence="2 4" key="1">
    <citation type="journal article" date="2014" name="BMC Genomics">
        <title>Genome sequence of Anopheles sinensis provides insight into genetics basis of mosquito competence for malaria parasites.</title>
        <authorList>
            <person name="Zhou D."/>
            <person name="Zhang D."/>
            <person name="Ding G."/>
            <person name="Shi L."/>
            <person name="Hou Q."/>
            <person name="Ye Y."/>
            <person name="Xu Y."/>
            <person name="Zhou H."/>
            <person name="Xiong C."/>
            <person name="Li S."/>
            <person name="Yu J."/>
            <person name="Hong S."/>
            <person name="Yu X."/>
            <person name="Zou P."/>
            <person name="Chen C."/>
            <person name="Chang X."/>
            <person name="Wang W."/>
            <person name="Lv Y."/>
            <person name="Sun Y."/>
            <person name="Ma L."/>
            <person name="Shen B."/>
            <person name="Zhu C."/>
        </authorList>
    </citation>
    <scope>NUCLEOTIDE SEQUENCE [LARGE SCALE GENOMIC DNA]</scope>
</reference>
<organism evidence="2">
    <name type="scientific">Anopheles sinensis</name>
    <name type="common">Mosquito</name>
    <dbReference type="NCBI Taxonomy" id="74873"/>
    <lineage>
        <taxon>Eukaryota</taxon>
        <taxon>Metazoa</taxon>
        <taxon>Ecdysozoa</taxon>
        <taxon>Arthropoda</taxon>
        <taxon>Hexapoda</taxon>
        <taxon>Insecta</taxon>
        <taxon>Pterygota</taxon>
        <taxon>Neoptera</taxon>
        <taxon>Endopterygota</taxon>
        <taxon>Diptera</taxon>
        <taxon>Nematocera</taxon>
        <taxon>Culicoidea</taxon>
        <taxon>Culicidae</taxon>
        <taxon>Anophelinae</taxon>
        <taxon>Anopheles</taxon>
    </lineage>
</organism>
<dbReference type="AlphaFoldDB" id="A0A084WRY0"/>
<evidence type="ECO:0000313" key="3">
    <source>
        <dbReference type="EnsemblMetazoa" id="ASIC021263-PA"/>
    </source>
</evidence>
<name>A0A084WRY0_ANOSI</name>
<dbReference type="EMBL" id="KE525409">
    <property type="protein sequence ID" value="KFB52974.1"/>
    <property type="molecule type" value="Genomic_DNA"/>
</dbReference>
<proteinExistence type="predicted"/>
<accession>A0A084WRY0</accession>
<keyword evidence="4" id="KW-1185">Reference proteome</keyword>
<evidence type="ECO:0000256" key="1">
    <source>
        <dbReference type="SAM" id="MobiDB-lite"/>
    </source>
</evidence>
<gene>
    <name evidence="2" type="ORF">ZHAS_00021263</name>
</gene>